<keyword evidence="2" id="KW-1185">Reference proteome</keyword>
<comment type="caution">
    <text evidence="1">The sequence shown here is derived from an EMBL/GenBank/DDBJ whole genome shotgun (WGS) entry which is preliminary data.</text>
</comment>
<reference evidence="2" key="1">
    <citation type="journal article" date="2019" name="Int. J. Syst. Evol. Microbiol.">
        <title>The Global Catalogue of Microorganisms (GCM) 10K type strain sequencing project: providing services to taxonomists for standard genome sequencing and annotation.</title>
        <authorList>
            <consortium name="The Broad Institute Genomics Platform"/>
            <consortium name="The Broad Institute Genome Sequencing Center for Infectious Disease"/>
            <person name="Wu L."/>
            <person name="Ma J."/>
        </authorList>
    </citation>
    <scope>NUCLEOTIDE SEQUENCE [LARGE SCALE GENOMIC DNA]</scope>
    <source>
        <strain evidence="2">JCM 16578</strain>
    </source>
</reference>
<name>A0ABP7K3S1_9ACTN</name>
<evidence type="ECO:0000313" key="2">
    <source>
        <dbReference type="Proteomes" id="UP001501563"/>
    </source>
</evidence>
<dbReference type="Proteomes" id="UP001501563">
    <property type="component" value="Unassembled WGS sequence"/>
</dbReference>
<accession>A0ABP7K3S1</accession>
<evidence type="ECO:0000313" key="1">
    <source>
        <dbReference type="EMBL" id="GAA3863567.1"/>
    </source>
</evidence>
<protein>
    <submittedName>
        <fullName evidence="1">Uncharacterized protein</fullName>
    </submittedName>
</protein>
<gene>
    <name evidence="1" type="ORF">GCM10022207_29460</name>
</gene>
<organism evidence="1 2">
    <name type="scientific">Streptomyces lannensis</name>
    <dbReference type="NCBI Taxonomy" id="766498"/>
    <lineage>
        <taxon>Bacteria</taxon>
        <taxon>Bacillati</taxon>
        <taxon>Actinomycetota</taxon>
        <taxon>Actinomycetes</taxon>
        <taxon>Kitasatosporales</taxon>
        <taxon>Streptomycetaceae</taxon>
        <taxon>Streptomyces</taxon>
    </lineage>
</organism>
<dbReference type="EMBL" id="BAAAZA010000007">
    <property type="protein sequence ID" value="GAA3863567.1"/>
    <property type="molecule type" value="Genomic_DNA"/>
</dbReference>
<proteinExistence type="predicted"/>
<sequence length="86" mass="8917">MVSIPAFTTGDSSPDAAEPWKISTRTFAPPGGDLIDIVVWDGSGTGRALAVGPDSRPAERTPAVRAAAQSRLVVPFVLNPRKCVGS</sequence>